<dbReference type="SMART" id="SM00229">
    <property type="entry name" value="RasGEFN"/>
    <property type="match status" value="1"/>
</dbReference>
<sequence length="701" mass="78814">MNVALGFCVLRGEPCVTSKTKWYCFPGKALQYVGEEEQDGAVYAVYLRNTNTQQTPVKVLVLRAGTLQKLVYHLLDSRILGDTTYIPAFLATYRTFTCTNEVLRILLHRSEIDSCGHNYDIHKCSDEDVNSLFCAWMTQYPEDFSSLDTEKRQQLSRLLKGNMWKKLQELQVGEKDAKDSSNALAHETGPSDPLDILTFQAGHVAEQLTSMEASLFLRVVPYECLGSVWSRRDKAGSNWNRCQSVRETVQHFNRLSGAVTSSCVRDPQLKPQQRARIIEKWMKVAEECRSLRNFSSVYAIITALQSTAVHRLKKVWTETSREILRSYQEMREVFSEKDNYARMRELLFQSQDQPEITSKRQQPRARDSRTVQGVVPYLGVFLTDLVMLDSAIRDQLENGYLNFEKRRKEFEALSQIRILQSVCQGYRLHSDPHFITWFQKLQQISEAESYQLSCDIEPTQDTVTMSNPPKPKVVITHCTDLLAAIAAPFGPSMHVVSWDTPCDGKMTLSLSPHKKSPSVPALDTQSSPKLPIKGLLALSPAARTHRRSASCGSAINASAEPHPSLDHTAEQSSLIGSNAEHRIIRVQVEPAEESSVYKSVRISSQEKAPAVIDRILRKHHMSSQGPHELIQLLPEGKELVIPGKANVFYAMSSASLDFILRPHQTTSLTSSTDTPAPSKMFISATIPKVKAKAGDLARALF</sequence>
<dbReference type="PROSITE" id="PS50009">
    <property type="entry name" value="RASGEF_CAT"/>
    <property type="match status" value="1"/>
</dbReference>
<dbReference type="AlphaFoldDB" id="A0A1L8F8B6"/>
<dbReference type="Proteomes" id="UP000186698">
    <property type="component" value="Chromosome 8L"/>
</dbReference>
<dbReference type="CTD" id="108698547"/>
<dbReference type="RefSeq" id="XP_041428786.1">
    <property type="nucleotide sequence ID" value="XM_041572852.1"/>
</dbReference>
<organism evidence="1 2">
    <name type="scientific">Xenopus laevis</name>
    <name type="common">African clawed frog</name>
    <dbReference type="NCBI Taxonomy" id="8355"/>
    <lineage>
        <taxon>Eukaryota</taxon>
        <taxon>Metazoa</taxon>
        <taxon>Chordata</taxon>
        <taxon>Craniata</taxon>
        <taxon>Vertebrata</taxon>
        <taxon>Euteleostomi</taxon>
        <taxon>Amphibia</taxon>
        <taxon>Batrachia</taxon>
        <taxon>Anura</taxon>
        <taxon>Pipoidea</taxon>
        <taxon>Pipidae</taxon>
        <taxon>Xenopodinae</taxon>
        <taxon>Xenopus</taxon>
        <taxon>Xenopus</taxon>
    </lineage>
</organism>
<keyword evidence="1" id="KW-1185">Reference proteome</keyword>
<name>A0A1L8F8B6_XENLA</name>
<dbReference type="PROSITE" id="PS50200">
    <property type="entry name" value="RA"/>
    <property type="match status" value="1"/>
</dbReference>
<dbReference type="GO" id="GO:0005886">
    <property type="term" value="C:plasma membrane"/>
    <property type="evidence" value="ECO:0000318"/>
    <property type="project" value="GO_Central"/>
</dbReference>
<dbReference type="InterPro" id="IPR029071">
    <property type="entry name" value="Ubiquitin-like_domsf"/>
</dbReference>
<dbReference type="GeneID" id="108698547"/>
<dbReference type="InterPro" id="IPR000159">
    <property type="entry name" value="RA_dom"/>
</dbReference>
<proteinExistence type="predicted"/>
<dbReference type="SMART" id="SM00147">
    <property type="entry name" value="RasGEF"/>
    <property type="match status" value="1"/>
</dbReference>
<dbReference type="InterPro" id="IPR000651">
    <property type="entry name" value="Ras-like_Gua-exchang_fac_N"/>
</dbReference>
<dbReference type="Gene3D" id="1.20.870.10">
    <property type="entry name" value="Son of sevenless (SoS) protein Chain: S domain 1"/>
    <property type="match status" value="1"/>
</dbReference>
<dbReference type="PANTHER" id="PTHR23113">
    <property type="entry name" value="GUANINE NUCLEOTIDE EXCHANGE FACTOR"/>
    <property type="match status" value="1"/>
</dbReference>
<dbReference type="Gene3D" id="3.10.20.90">
    <property type="entry name" value="Phosphatidylinositol 3-kinase Catalytic Subunit, Chain A, domain 1"/>
    <property type="match status" value="1"/>
</dbReference>
<dbReference type="Pfam" id="PF00618">
    <property type="entry name" value="RasGEF_N"/>
    <property type="match status" value="1"/>
</dbReference>
<dbReference type="Pfam" id="PF00617">
    <property type="entry name" value="RasGEF"/>
    <property type="match status" value="1"/>
</dbReference>
<dbReference type="SMART" id="SM00314">
    <property type="entry name" value="RA"/>
    <property type="match status" value="1"/>
</dbReference>
<dbReference type="GO" id="GO:0007265">
    <property type="term" value="P:Ras protein signal transduction"/>
    <property type="evidence" value="ECO:0000318"/>
    <property type="project" value="GO_Central"/>
</dbReference>
<dbReference type="Pfam" id="PF00788">
    <property type="entry name" value="RA"/>
    <property type="match status" value="1"/>
</dbReference>
<evidence type="ECO:0000313" key="1">
    <source>
        <dbReference type="Proteomes" id="UP000186698"/>
    </source>
</evidence>
<dbReference type="PROSITE" id="PS50212">
    <property type="entry name" value="RASGEF_NTER"/>
    <property type="match status" value="1"/>
</dbReference>
<dbReference type="SUPFAM" id="SSF48366">
    <property type="entry name" value="Ras GEF"/>
    <property type="match status" value="1"/>
</dbReference>
<dbReference type="PaxDb" id="8355-A0A1L8F8B6"/>
<dbReference type="PANTHER" id="PTHR23113:SF367">
    <property type="entry name" value="RAL GUANINE NUCLEOTIDE DISSOCIATION STIMULATOR-LIKE 2 ISOFORM X1"/>
    <property type="match status" value="1"/>
</dbReference>
<dbReference type="OMA" id="IQQWLRG"/>
<dbReference type="InterPro" id="IPR019804">
    <property type="entry name" value="Ras_G-nucl-exch_fac_CS"/>
</dbReference>
<protein>
    <submittedName>
        <fullName evidence="2">Ral guanine nucleotide dissociation stimulator-like 2 isoform X1</fullName>
    </submittedName>
</protein>
<dbReference type="CDD" id="cd00155">
    <property type="entry name" value="RasGEF"/>
    <property type="match status" value="1"/>
</dbReference>
<dbReference type="InterPro" id="IPR001895">
    <property type="entry name" value="RASGEF_cat_dom"/>
</dbReference>
<reference evidence="2" key="1">
    <citation type="submission" date="2025-08" db="UniProtKB">
        <authorList>
            <consortium name="RefSeq"/>
        </authorList>
    </citation>
    <scope>IDENTIFICATION</scope>
    <source>
        <strain evidence="2">J_2021</strain>
        <tissue evidence="2">Erythrocytes</tissue>
    </source>
</reference>
<dbReference type="CDD" id="cd06224">
    <property type="entry name" value="REM"/>
    <property type="match status" value="1"/>
</dbReference>
<dbReference type="Gene3D" id="1.10.840.10">
    <property type="entry name" value="Ras guanine-nucleotide exchange factors catalytic domain"/>
    <property type="match status" value="1"/>
</dbReference>
<dbReference type="GO" id="GO:0005085">
    <property type="term" value="F:guanyl-nucleotide exchange factor activity"/>
    <property type="evidence" value="ECO:0000318"/>
    <property type="project" value="GO_Central"/>
</dbReference>
<dbReference type="InterPro" id="IPR036964">
    <property type="entry name" value="RASGEF_cat_dom_sf"/>
</dbReference>
<accession>A0A1L8F8B6</accession>
<evidence type="ECO:0000313" key="2">
    <source>
        <dbReference type="RefSeq" id="XP_041428786.1"/>
    </source>
</evidence>
<dbReference type="InterPro" id="IPR008937">
    <property type="entry name" value="Ras-like_GEF"/>
</dbReference>
<dbReference type="PROSITE" id="PS00720">
    <property type="entry name" value="RASGEF"/>
    <property type="match status" value="1"/>
</dbReference>
<dbReference type="SUPFAM" id="SSF54236">
    <property type="entry name" value="Ubiquitin-like"/>
    <property type="match status" value="1"/>
</dbReference>
<dbReference type="STRING" id="8355.A0A1L8F8B6"/>
<dbReference type="OrthoDB" id="26687at2759"/>
<gene>
    <name evidence="2" type="primary">LOC108698547</name>
</gene>
<dbReference type="InterPro" id="IPR023578">
    <property type="entry name" value="Ras_GEF_dom_sf"/>
</dbReference>